<dbReference type="AlphaFoldDB" id="A0AAP0B9N8"/>
<organism evidence="1 2">
    <name type="scientific">Platanthera zijinensis</name>
    <dbReference type="NCBI Taxonomy" id="2320716"/>
    <lineage>
        <taxon>Eukaryota</taxon>
        <taxon>Viridiplantae</taxon>
        <taxon>Streptophyta</taxon>
        <taxon>Embryophyta</taxon>
        <taxon>Tracheophyta</taxon>
        <taxon>Spermatophyta</taxon>
        <taxon>Magnoliopsida</taxon>
        <taxon>Liliopsida</taxon>
        <taxon>Asparagales</taxon>
        <taxon>Orchidaceae</taxon>
        <taxon>Orchidoideae</taxon>
        <taxon>Orchideae</taxon>
        <taxon>Orchidinae</taxon>
        <taxon>Platanthera</taxon>
    </lineage>
</organism>
<dbReference type="EMBL" id="JBBWWQ010000014">
    <property type="protein sequence ID" value="KAK8931473.1"/>
    <property type="molecule type" value="Genomic_DNA"/>
</dbReference>
<gene>
    <name evidence="1" type="ORF">KSP39_PZI016313</name>
</gene>
<dbReference type="PANTHER" id="PTHR37393:SF1">
    <property type="entry name" value="AT-RICH INTERACTIVE DOMAIN-CONTAINING PROTEIN 1A-LIKE"/>
    <property type="match status" value="1"/>
</dbReference>
<protein>
    <submittedName>
        <fullName evidence="1">Uncharacterized protein</fullName>
    </submittedName>
</protein>
<keyword evidence="2" id="KW-1185">Reference proteome</keyword>
<proteinExistence type="predicted"/>
<name>A0AAP0B9N8_9ASPA</name>
<dbReference type="PANTHER" id="PTHR37393">
    <property type="entry name" value="AT-RICH INTERACTIVE DOMAIN-CONTAINING PROTEIN 1A-LIKE"/>
    <property type="match status" value="1"/>
</dbReference>
<accession>A0AAP0B9N8</accession>
<sequence length="57" mass="6483">MLSGYFYPVCRTLIFHNQPLQSQCTHLYCKPHLAYIVATSHACTYDGYLVADVDSKV</sequence>
<dbReference type="Proteomes" id="UP001418222">
    <property type="component" value="Unassembled WGS sequence"/>
</dbReference>
<evidence type="ECO:0000313" key="1">
    <source>
        <dbReference type="EMBL" id="KAK8931473.1"/>
    </source>
</evidence>
<reference evidence="1 2" key="1">
    <citation type="journal article" date="2022" name="Nat. Plants">
        <title>Genomes of leafy and leafless Platanthera orchids illuminate the evolution of mycoheterotrophy.</title>
        <authorList>
            <person name="Li M.H."/>
            <person name="Liu K.W."/>
            <person name="Li Z."/>
            <person name="Lu H.C."/>
            <person name="Ye Q.L."/>
            <person name="Zhang D."/>
            <person name="Wang J.Y."/>
            <person name="Li Y.F."/>
            <person name="Zhong Z.M."/>
            <person name="Liu X."/>
            <person name="Yu X."/>
            <person name="Liu D.K."/>
            <person name="Tu X.D."/>
            <person name="Liu B."/>
            <person name="Hao Y."/>
            <person name="Liao X.Y."/>
            <person name="Jiang Y.T."/>
            <person name="Sun W.H."/>
            <person name="Chen J."/>
            <person name="Chen Y.Q."/>
            <person name="Ai Y."/>
            <person name="Zhai J.W."/>
            <person name="Wu S.S."/>
            <person name="Zhou Z."/>
            <person name="Hsiao Y.Y."/>
            <person name="Wu W.L."/>
            <person name="Chen Y.Y."/>
            <person name="Lin Y.F."/>
            <person name="Hsu J.L."/>
            <person name="Li C.Y."/>
            <person name="Wang Z.W."/>
            <person name="Zhao X."/>
            <person name="Zhong W.Y."/>
            <person name="Ma X.K."/>
            <person name="Ma L."/>
            <person name="Huang J."/>
            <person name="Chen G.Z."/>
            <person name="Huang M.Z."/>
            <person name="Huang L."/>
            <person name="Peng D.H."/>
            <person name="Luo Y.B."/>
            <person name="Zou S.Q."/>
            <person name="Chen S.P."/>
            <person name="Lan S."/>
            <person name="Tsai W.C."/>
            <person name="Van de Peer Y."/>
            <person name="Liu Z.J."/>
        </authorList>
    </citation>
    <scope>NUCLEOTIDE SEQUENCE [LARGE SCALE GENOMIC DNA]</scope>
    <source>
        <strain evidence="1">Lor287</strain>
    </source>
</reference>
<comment type="caution">
    <text evidence="1">The sequence shown here is derived from an EMBL/GenBank/DDBJ whole genome shotgun (WGS) entry which is preliminary data.</text>
</comment>
<evidence type="ECO:0000313" key="2">
    <source>
        <dbReference type="Proteomes" id="UP001418222"/>
    </source>
</evidence>